<keyword evidence="4" id="KW-0808">Transferase</keyword>
<evidence type="ECO:0000256" key="6">
    <source>
        <dbReference type="ARBA" id="ARBA00025404"/>
    </source>
</evidence>
<comment type="caution">
    <text evidence="8">The sequence shown here is derived from an EMBL/GenBank/DDBJ whole genome shotgun (WGS) entry which is preliminary data.</text>
</comment>
<name>A0AAD4IWV2_PERFH</name>
<evidence type="ECO:0000256" key="4">
    <source>
        <dbReference type="ARBA" id="ARBA00022679"/>
    </source>
</evidence>
<organism evidence="8 9">
    <name type="scientific">Perilla frutescens var. hirtella</name>
    <name type="common">Perilla citriodora</name>
    <name type="synonym">Perilla setoyensis</name>
    <dbReference type="NCBI Taxonomy" id="608512"/>
    <lineage>
        <taxon>Eukaryota</taxon>
        <taxon>Viridiplantae</taxon>
        <taxon>Streptophyta</taxon>
        <taxon>Embryophyta</taxon>
        <taxon>Tracheophyta</taxon>
        <taxon>Spermatophyta</taxon>
        <taxon>Magnoliopsida</taxon>
        <taxon>eudicotyledons</taxon>
        <taxon>Gunneridae</taxon>
        <taxon>Pentapetalae</taxon>
        <taxon>asterids</taxon>
        <taxon>lamiids</taxon>
        <taxon>Lamiales</taxon>
        <taxon>Lamiaceae</taxon>
        <taxon>Nepetoideae</taxon>
        <taxon>Elsholtzieae</taxon>
        <taxon>Perilla</taxon>
    </lineage>
</organism>
<evidence type="ECO:0000256" key="5">
    <source>
        <dbReference type="ARBA" id="ARBA00023277"/>
    </source>
</evidence>
<reference evidence="8 9" key="1">
    <citation type="journal article" date="2021" name="Nat. Commun.">
        <title>Incipient diploidization of the medicinal plant Perilla within 10,000 years.</title>
        <authorList>
            <person name="Zhang Y."/>
            <person name="Shen Q."/>
            <person name="Leng L."/>
            <person name="Zhang D."/>
            <person name="Chen S."/>
            <person name="Shi Y."/>
            <person name="Ning Z."/>
            <person name="Chen S."/>
        </authorList>
    </citation>
    <scope>NUCLEOTIDE SEQUENCE [LARGE SCALE GENOMIC DNA]</scope>
    <source>
        <strain evidence="9">cv. PC099</strain>
    </source>
</reference>
<dbReference type="GO" id="GO:0047274">
    <property type="term" value="F:galactinol-sucrose galactosyltransferase activity"/>
    <property type="evidence" value="ECO:0007669"/>
    <property type="project" value="UniProtKB-EC"/>
</dbReference>
<evidence type="ECO:0000256" key="1">
    <source>
        <dbReference type="ARBA" id="ARBA00007240"/>
    </source>
</evidence>
<dbReference type="Gene3D" id="3.20.20.70">
    <property type="entry name" value="Aldolase class I"/>
    <property type="match status" value="1"/>
</dbReference>
<keyword evidence="3" id="KW-0328">Glycosyltransferase</keyword>
<dbReference type="Pfam" id="PF05691">
    <property type="entry name" value="Raffinose_syn"/>
    <property type="match status" value="1"/>
</dbReference>
<dbReference type="InterPro" id="IPR013785">
    <property type="entry name" value="Aldolase_TIM"/>
</dbReference>
<evidence type="ECO:0000313" key="9">
    <source>
        <dbReference type="Proteomes" id="UP001190926"/>
    </source>
</evidence>
<sequence>MTVGAGISVSDGKLSVLGETILSDVHENIIVTPATGGILSNGAFVGVVSDQIGSRRVFPVGKLMDLRFMCVFRFKLWWMTQRMGSSGQEIPFETQFLIVEGRDGSHFGEDEKEQSSLYVVFLPILEGDFRAVLQGNANNELEICLESGDPDVQDFDGSRMVFVGAGSDPFDVITNAVKTVEGHLQTFSHRERKKMPDMLNWFGWCTWDAFYTNVTAQGVKQGLESLEQGGIPPKFVIIDDGWQSVGMDPSGDTKEGDNCANFANRLTNIKENHKFQKDGKEGGRVEDPAMGIRHIVSEIKDQNSVKYVYVWHALAGYWGGVRPGSAEMEHYESKMSYPVPSPGVDSNEPCDALNSIAKNGLGLVNPDKVYSFYNELHSYLASARIDGVKVDVQNILETLGAGHGGRVKLARKYHQALEASISRNFPDNGIISCMSHNTDGLYSAKRTAVVRASDDFWPRDPASHTIHIASVAYNTVFLGEFMQPDWDMFHSVHEMAEYHGAARAVGGCAIYVSDKPGQHDFNLLRKLVLPDGSILRAKLPGRPTRDCLFSDPARDGKSLLKIWNLNDHNGVVGVFNCQGAGWCKVGKRNLIHDEQPGTISGVIRSKDVDYLPRVAGAKWNGDSVVYSHLQGDLIYLAKNASLPITLKAREYEVFTVVPVKEMSNNAAFAPVGLIKMFNSGAAIKEVNYETEKAGSVEIRVRGCGTFGAYSSLRPKRVEVDAKEVEFEYEESSGLITLALQIPAKEMYLWSVVVQL</sequence>
<evidence type="ECO:0000313" key="8">
    <source>
        <dbReference type="EMBL" id="KAH6822826.1"/>
    </source>
</evidence>
<keyword evidence="9" id="KW-1185">Reference proteome</keyword>
<protein>
    <recommendedName>
        <fullName evidence="2">galactinol--sucrose galactosyltransferase</fullName>
        <ecNumber evidence="2">2.4.1.82</ecNumber>
    </recommendedName>
</protein>
<comment type="similarity">
    <text evidence="1">Belongs to the glycosyl hydrolases 36 family.</text>
</comment>
<dbReference type="FunFam" id="3.20.20.70:FF:000129">
    <property type="entry name" value="Probable galactinol--sucrose galactosyltransferase 1"/>
    <property type="match status" value="1"/>
</dbReference>
<dbReference type="EMBL" id="SDAM02001188">
    <property type="protein sequence ID" value="KAH6822826.1"/>
    <property type="molecule type" value="Genomic_DNA"/>
</dbReference>
<dbReference type="SUPFAM" id="SSF51445">
    <property type="entry name" value="(Trans)glycosidases"/>
    <property type="match status" value="1"/>
</dbReference>
<evidence type="ECO:0000256" key="3">
    <source>
        <dbReference type="ARBA" id="ARBA00022676"/>
    </source>
</evidence>
<evidence type="ECO:0000256" key="2">
    <source>
        <dbReference type="ARBA" id="ARBA00012708"/>
    </source>
</evidence>
<gene>
    <name evidence="8" type="ORF">C2S53_017225</name>
</gene>
<comment type="catalytic activity">
    <reaction evidence="7">
        <text>alpha-D-galactosyl-(1-&gt;3)-1D-myo-inositol + sucrose = raffinose + myo-inositol</text>
        <dbReference type="Rhea" id="RHEA:20161"/>
        <dbReference type="ChEBI" id="CHEBI:16634"/>
        <dbReference type="ChEBI" id="CHEBI:17268"/>
        <dbReference type="ChEBI" id="CHEBI:17505"/>
        <dbReference type="ChEBI" id="CHEBI:17992"/>
        <dbReference type="EC" id="2.4.1.82"/>
    </reaction>
</comment>
<dbReference type="PANTHER" id="PTHR31268">
    <property type="match status" value="1"/>
</dbReference>
<accession>A0AAD4IWV2</accession>
<evidence type="ECO:0000256" key="7">
    <source>
        <dbReference type="ARBA" id="ARBA00049426"/>
    </source>
</evidence>
<dbReference type="Proteomes" id="UP001190926">
    <property type="component" value="Unassembled WGS sequence"/>
</dbReference>
<comment type="function">
    <text evidence="6">Transglycosidase operating by a ping-pong reaction mechanism. Involved in the synthesis of raffinose, a major soluble carbohydrate in seeds, roots and tubers.</text>
</comment>
<dbReference type="InterPro" id="IPR017853">
    <property type="entry name" value="GH"/>
</dbReference>
<keyword evidence="5" id="KW-0119">Carbohydrate metabolism</keyword>
<dbReference type="InterPro" id="IPR008811">
    <property type="entry name" value="Glycosyl_hydrolases_36"/>
</dbReference>
<dbReference type="AlphaFoldDB" id="A0AAD4IWV2"/>
<proteinExistence type="inferred from homology"/>
<dbReference type="EC" id="2.4.1.82" evidence="2"/>
<dbReference type="PANTHER" id="PTHR31268:SF29">
    <property type="entry name" value="GALACTINOL--SUCROSE GALACTOSYLTRANSFERASE 1-RELATED"/>
    <property type="match status" value="1"/>
</dbReference>